<sequence>MAHCVFTGTIVLPDRMTEDGYVLVGDGKVQAVGAGAALHERGTAARAFWCCPVRLTPKRRSQLGQQDFVWSTRSADGGGVLG</sequence>
<dbReference type="Proteomes" id="UP000328092">
    <property type="component" value="Unassembled WGS sequence"/>
</dbReference>
<dbReference type="GO" id="GO:0016810">
    <property type="term" value="F:hydrolase activity, acting on carbon-nitrogen (but not peptide) bonds"/>
    <property type="evidence" value="ECO:0007669"/>
    <property type="project" value="InterPro"/>
</dbReference>
<dbReference type="SUPFAM" id="SSF51338">
    <property type="entry name" value="Composite domain of metallo-dependent hydrolases"/>
    <property type="match status" value="1"/>
</dbReference>
<gene>
    <name evidence="1" type="ORF">CI1B_43570</name>
</gene>
<dbReference type="OrthoDB" id="9775759at2"/>
<dbReference type="EMBL" id="CAADFC020000016">
    <property type="protein sequence ID" value="VIO72711.1"/>
    <property type="molecule type" value="Genomic_DNA"/>
</dbReference>
<evidence type="ECO:0000313" key="1">
    <source>
        <dbReference type="EMBL" id="VIO72711.1"/>
    </source>
</evidence>
<dbReference type="AlphaFoldDB" id="A0A508TE68"/>
<protein>
    <submittedName>
        <fullName evidence="1">Uncharacterized protein</fullName>
    </submittedName>
</protein>
<evidence type="ECO:0000313" key="2">
    <source>
        <dbReference type="Proteomes" id="UP000328092"/>
    </source>
</evidence>
<keyword evidence="2" id="KW-1185">Reference proteome</keyword>
<comment type="caution">
    <text evidence="1">The sequence shown here is derived from an EMBL/GenBank/DDBJ whole genome shotgun (WGS) entry which is preliminary data.</text>
</comment>
<accession>A0A508TE68</accession>
<proteinExistence type="predicted"/>
<reference evidence="1" key="1">
    <citation type="submission" date="2019-02" db="EMBL/GenBank/DDBJ databases">
        <authorList>
            <person name="Pothier F.J."/>
        </authorList>
    </citation>
    <scope>NUCLEOTIDE SEQUENCE</scope>
    <source>
        <strain evidence="1">CI-1B</strain>
    </source>
</reference>
<name>A0A508TE68_9BRAD</name>
<organism evidence="1 2">
    <name type="scientific">Bradyrhizobium ivorense</name>
    <dbReference type="NCBI Taxonomy" id="2511166"/>
    <lineage>
        <taxon>Bacteria</taxon>
        <taxon>Pseudomonadati</taxon>
        <taxon>Pseudomonadota</taxon>
        <taxon>Alphaproteobacteria</taxon>
        <taxon>Hyphomicrobiales</taxon>
        <taxon>Nitrobacteraceae</taxon>
        <taxon>Bradyrhizobium</taxon>
    </lineage>
</organism>
<dbReference type="InterPro" id="IPR011059">
    <property type="entry name" value="Metal-dep_hydrolase_composite"/>
</dbReference>